<protein>
    <submittedName>
        <fullName evidence="2">DUF5071 domain-containing protein</fullName>
    </submittedName>
</protein>
<evidence type="ECO:0000313" key="3">
    <source>
        <dbReference type="Proteomes" id="UP001489509"/>
    </source>
</evidence>
<feature type="domain" description="DUF5071" evidence="1">
    <location>
        <begin position="51"/>
        <end position="117"/>
    </location>
</feature>
<dbReference type="EMBL" id="JBBMFD010000009">
    <property type="protein sequence ID" value="MEQ2440592.1"/>
    <property type="molecule type" value="Genomic_DNA"/>
</dbReference>
<accession>A0ABV1DZV4</accession>
<organism evidence="2 3">
    <name type="scientific">Solibaculum intestinale</name>
    <dbReference type="NCBI Taxonomy" id="3133165"/>
    <lineage>
        <taxon>Bacteria</taxon>
        <taxon>Bacillati</taxon>
        <taxon>Bacillota</taxon>
        <taxon>Clostridia</taxon>
        <taxon>Eubacteriales</taxon>
        <taxon>Oscillospiraceae</taxon>
        <taxon>Solibaculum</taxon>
    </lineage>
</organism>
<dbReference type="Proteomes" id="UP001489509">
    <property type="component" value="Unassembled WGS sequence"/>
</dbReference>
<dbReference type="Pfam" id="PF16804">
    <property type="entry name" value="DUF5071"/>
    <property type="match status" value="1"/>
</dbReference>
<dbReference type="InterPro" id="IPR038692">
    <property type="entry name" value="Cthe_2751_sf"/>
</dbReference>
<proteinExistence type="predicted"/>
<evidence type="ECO:0000313" key="2">
    <source>
        <dbReference type="EMBL" id="MEQ2440592.1"/>
    </source>
</evidence>
<name>A0ABV1DZV4_9FIRM</name>
<evidence type="ECO:0000259" key="1">
    <source>
        <dbReference type="Pfam" id="PF16804"/>
    </source>
</evidence>
<comment type="caution">
    <text evidence="2">The sequence shown here is derived from an EMBL/GenBank/DDBJ whole genome shotgun (WGS) entry which is preliminary data.</text>
</comment>
<reference evidence="2 3" key="1">
    <citation type="submission" date="2024-03" db="EMBL/GenBank/DDBJ databases">
        <title>Human intestinal bacterial collection.</title>
        <authorList>
            <person name="Pauvert C."/>
            <person name="Hitch T.C.A."/>
            <person name="Clavel T."/>
        </authorList>
    </citation>
    <scope>NUCLEOTIDE SEQUENCE [LARGE SCALE GENOMIC DNA]</scope>
    <source>
        <strain evidence="2 3">CLA-JM-H44</strain>
    </source>
</reference>
<dbReference type="RefSeq" id="WP_349219252.1">
    <property type="nucleotide sequence ID" value="NZ_JBBMFD010000009.1"/>
</dbReference>
<dbReference type="Gene3D" id="1.25.40.750">
    <property type="entry name" value="Domain of unknown function DUF5071"/>
    <property type="match status" value="1"/>
</dbReference>
<gene>
    <name evidence="2" type="ORF">WMO26_07115</name>
</gene>
<keyword evidence="3" id="KW-1185">Reference proteome</keyword>
<dbReference type="InterPro" id="IPR031837">
    <property type="entry name" value="DUF5071"/>
</dbReference>
<sequence length="120" mass="14289">MKNIIEQLSWNEPYDVQRQAIQTILSNDTFDFTLLFQPSKRKDCWENCANILVLLDDDKLENLLPGLFEWLKDLNWPGAKTILGRLKEMPAEKRNFHLIQARNKAIQENDQEWLENLQEF</sequence>